<dbReference type="AlphaFoldDB" id="A0ABD3TJ75"/>
<dbReference type="Pfam" id="PF00059">
    <property type="entry name" value="Lectin_C"/>
    <property type="match status" value="1"/>
</dbReference>
<dbReference type="PANTHER" id="PTHR22803">
    <property type="entry name" value="MANNOSE, PHOSPHOLIPASE, LECTIN RECEPTOR RELATED"/>
    <property type="match status" value="1"/>
</dbReference>
<dbReference type="PROSITE" id="PS50041">
    <property type="entry name" value="C_TYPE_LECTIN_2"/>
    <property type="match status" value="1"/>
</dbReference>
<dbReference type="Proteomes" id="UP001634394">
    <property type="component" value="Unassembled WGS sequence"/>
</dbReference>
<dbReference type="InterPro" id="IPR018378">
    <property type="entry name" value="C-type_lectin_CS"/>
</dbReference>
<gene>
    <name evidence="3" type="ORF">ACJMK2_022480</name>
</gene>
<name>A0ABD3TJ75_SINWO</name>
<comment type="caution">
    <text evidence="3">The sequence shown here is derived from an EMBL/GenBank/DDBJ whole genome shotgun (WGS) entry which is preliminary data.</text>
</comment>
<feature type="domain" description="C-type lectin" evidence="2">
    <location>
        <begin position="14"/>
        <end position="132"/>
    </location>
</feature>
<dbReference type="PROSITE" id="PS00615">
    <property type="entry name" value="C_TYPE_LECTIN_1"/>
    <property type="match status" value="1"/>
</dbReference>
<dbReference type="SMART" id="SM00034">
    <property type="entry name" value="CLECT"/>
    <property type="match status" value="1"/>
</dbReference>
<proteinExistence type="predicted"/>
<protein>
    <recommendedName>
        <fullName evidence="2">C-type lectin domain-containing protein</fullName>
    </recommendedName>
</protein>
<reference evidence="3 4" key="1">
    <citation type="submission" date="2024-11" db="EMBL/GenBank/DDBJ databases">
        <title>Chromosome-level genome assembly of the freshwater bivalve Anodonta woodiana.</title>
        <authorList>
            <person name="Chen X."/>
        </authorList>
    </citation>
    <scope>NUCLEOTIDE SEQUENCE [LARGE SCALE GENOMIC DNA]</scope>
    <source>
        <strain evidence="3">MN2024</strain>
        <tissue evidence="3">Gills</tissue>
    </source>
</reference>
<evidence type="ECO:0000259" key="2">
    <source>
        <dbReference type="PROSITE" id="PS50041"/>
    </source>
</evidence>
<dbReference type="Gene3D" id="3.10.100.10">
    <property type="entry name" value="Mannose-Binding Protein A, subunit A"/>
    <property type="match status" value="1"/>
</dbReference>
<dbReference type="InterPro" id="IPR001304">
    <property type="entry name" value="C-type_lectin-like"/>
</dbReference>
<evidence type="ECO:0000313" key="4">
    <source>
        <dbReference type="Proteomes" id="UP001634394"/>
    </source>
</evidence>
<dbReference type="InterPro" id="IPR016187">
    <property type="entry name" value="CTDL_fold"/>
</dbReference>
<sequence length="136" mass="15748">MSSDWTEPCIEDDTSGHCYHLFDTYVTWKNAFQLCQLDGGNLVTIESFKEQKFIEDLIVKRKWHGNTLWIGSEKLHPEEQRAWTNGNKMSYSNWSPDSPDSPLIDENCLEINTDDGTWNDEKCTEQNGYICENSST</sequence>
<organism evidence="3 4">
    <name type="scientific">Sinanodonta woodiana</name>
    <name type="common">Chinese pond mussel</name>
    <name type="synonym">Anodonta woodiana</name>
    <dbReference type="NCBI Taxonomy" id="1069815"/>
    <lineage>
        <taxon>Eukaryota</taxon>
        <taxon>Metazoa</taxon>
        <taxon>Spiralia</taxon>
        <taxon>Lophotrochozoa</taxon>
        <taxon>Mollusca</taxon>
        <taxon>Bivalvia</taxon>
        <taxon>Autobranchia</taxon>
        <taxon>Heteroconchia</taxon>
        <taxon>Palaeoheterodonta</taxon>
        <taxon>Unionida</taxon>
        <taxon>Unionoidea</taxon>
        <taxon>Unionidae</taxon>
        <taxon>Unioninae</taxon>
        <taxon>Sinanodonta</taxon>
    </lineage>
</organism>
<keyword evidence="1" id="KW-1015">Disulfide bond</keyword>
<keyword evidence="4" id="KW-1185">Reference proteome</keyword>
<dbReference type="InterPro" id="IPR050111">
    <property type="entry name" value="C-type_lectin/snaclec_domain"/>
</dbReference>
<dbReference type="SUPFAM" id="SSF56436">
    <property type="entry name" value="C-type lectin-like"/>
    <property type="match status" value="1"/>
</dbReference>
<dbReference type="InterPro" id="IPR016186">
    <property type="entry name" value="C-type_lectin-like/link_sf"/>
</dbReference>
<evidence type="ECO:0000256" key="1">
    <source>
        <dbReference type="ARBA" id="ARBA00023157"/>
    </source>
</evidence>
<dbReference type="CDD" id="cd00037">
    <property type="entry name" value="CLECT"/>
    <property type="match status" value="1"/>
</dbReference>
<accession>A0ABD3TJ75</accession>
<evidence type="ECO:0000313" key="3">
    <source>
        <dbReference type="EMBL" id="KAL3837099.1"/>
    </source>
</evidence>
<dbReference type="EMBL" id="JBJQND010000018">
    <property type="protein sequence ID" value="KAL3837099.1"/>
    <property type="molecule type" value="Genomic_DNA"/>
</dbReference>